<proteinExistence type="predicted"/>
<dbReference type="OrthoDB" id="3238099at2759"/>
<evidence type="ECO:0000313" key="2">
    <source>
        <dbReference type="Proteomes" id="UP001140091"/>
    </source>
</evidence>
<evidence type="ECO:0000313" key="1">
    <source>
        <dbReference type="EMBL" id="KAJ2928663.1"/>
    </source>
</evidence>
<gene>
    <name evidence="1" type="ORF">H1R20_g8459</name>
</gene>
<comment type="caution">
    <text evidence="1">The sequence shown here is derived from an EMBL/GenBank/DDBJ whole genome shotgun (WGS) entry which is preliminary data.</text>
</comment>
<evidence type="ECO:0008006" key="3">
    <source>
        <dbReference type="Google" id="ProtNLM"/>
    </source>
</evidence>
<dbReference type="Proteomes" id="UP001140091">
    <property type="component" value="Unassembled WGS sequence"/>
</dbReference>
<organism evidence="1 2">
    <name type="scientific">Candolleomyces eurysporus</name>
    <dbReference type="NCBI Taxonomy" id="2828524"/>
    <lineage>
        <taxon>Eukaryota</taxon>
        <taxon>Fungi</taxon>
        <taxon>Dikarya</taxon>
        <taxon>Basidiomycota</taxon>
        <taxon>Agaricomycotina</taxon>
        <taxon>Agaricomycetes</taxon>
        <taxon>Agaricomycetidae</taxon>
        <taxon>Agaricales</taxon>
        <taxon>Agaricineae</taxon>
        <taxon>Psathyrellaceae</taxon>
        <taxon>Candolleomyces</taxon>
    </lineage>
</organism>
<dbReference type="AlphaFoldDB" id="A0A9W8J9C2"/>
<dbReference type="EMBL" id="JANBPK010000921">
    <property type="protein sequence ID" value="KAJ2928663.1"/>
    <property type="molecule type" value="Genomic_DNA"/>
</dbReference>
<reference evidence="1" key="1">
    <citation type="submission" date="2022-06" db="EMBL/GenBank/DDBJ databases">
        <title>Genome Sequence of Candolleomyces eurysporus.</title>
        <authorList>
            <person name="Buettner E."/>
        </authorList>
    </citation>
    <scope>NUCLEOTIDE SEQUENCE</scope>
    <source>
        <strain evidence="1">VTCC 930004</strain>
    </source>
</reference>
<feature type="non-terminal residue" evidence="1">
    <location>
        <position position="125"/>
    </location>
</feature>
<protein>
    <recommendedName>
        <fullName evidence="3">F-box domain-containing protein</fullName>
    </recommendedName>
</protein>
<sequence length="125" mass="14365">MAQTRVPPEIWSHIAQQVPQPEQTKLLEVSRLFHDIALDLVFSAVKIYFLGGEKALTVLNANDNYDFAEEVVRKLMTRSWEILRRITQDPSFSRVVKSLTVVGYNDGMSIFEQSKCPAVFHDEMH</sequence>
<keyword evidence="2" id="KW-1185">Reference proteome</keyword>
<name>A0A9W8J9C2_9AGAR</name>
<accession>A0A9W8J9C2</accession>